<evidence type="ECO:0000256" key="1">
    <source>
        <dbReference type="ARBA" id="ARBA00005564"/>
    </source>
</evidence>
<accession>A0AA37U219</accession>
<evidence type="ECO:0000256" key="2">
    <source>
        <dbReference type="ARBA" id="ARBA00022526"/>
    </source>
</evidence>
<keyword evidence="4" id="KW-1185">Reference proteome</keyword>
<dbReference type="Gene3D" id="2.130.10.10">
    <property type="entry name" value="YVTN repeat-like/Quinoprotein amine dehydrogenase"/>
    <property type="match status" value="1"/>
</dbReference>
<dbReference type="InterPro" id="IPR050282">
    <property type="entry name" value="Cycloisomerase_2"/>
</dbReference>
<keyword evidence="2" id="KW-0313">Glucose metabolism</keyword>
<comment type="similarity">
    <text evidence="1">Belongs to the cycloisomerase 2 family.</text>
</comment>
<dbReference type="PANTHER" id="PTHR30344:SF1">
    <property type="entry name" value="6-PHOSPHOGLUCONOLACTONASE"/>
    <property type="match status" value="1"/>
</dbReference>
<dbReference type="Pfam" id="PF10282">
    <property type="entry name" value="Lactonase"/>
    <property type="match status" value="1"/>
</dbReference>
<dbReference type="AlphaFoldDB" id="A0AA37U219"/>
<dbReference type="Proteomes" id="UP001157355">
    <property type="component" value="Unassembled WGS sequence"/>
</dbReference>
<name>A0AA37U219_9RHOB</name>
<dbReference type="GO" id="GO:0005829">
    <property type="term" value="C:cytosol"/>
    <property type="evidence" value="ECO:0007669"/>
    <property type="project" value="TreeGrafter"/>
</dbReference>
<dbReference type="GO" id="GO:0006006">
    <property type="term" value="P:glucose metabolic process"/>
    <property type="evidence" value="ECO:0007669"/>
    <property type="project" value="UniProtKB-KW"/>
</dbReference>
<dbReference type="InterPro" id="IPR015943">
    <property type="entry name" value="WD40/YVTN_repeat-like_dom_sf"/>
</dbReference>
<dbReference type="PANTHER" id="PTHR30344">
    <property type="entry name" value="6-PHOSPHOGLUCONOLACTONASE-RELATED"/>
    <property type="match status" value="1"/>
</dbReference>
<dbReference type="InterPro" id="IPR019405">
    <property type="entry name" value="Lactonase_7-beta_prop"/>
</dbReference>
<dbReference type="GO" id="GO:0017057">
    <property type="term" value="F:6-phosphogluconolactonase activity"/>
    <property type="evidence" value="ECO:0007669"/>
    <property type="project" value="TreeGrafter"/>
</dbReference>
<sequence>MGEGNMPEELLLFIGTLNREAPYFQGARGDGLNVFGFDEQALRFRKRAGYGQVENPTYLSVSPDGRRVYTNSEVSDWREGLVTAFAFDPATNALDYLNTQPSLGSITAHNMISRDGRRLFVANYTVGVGGPDQSVVVFDLLDNGLSPAVAHVAHQGSGPDGARQERAHAHSVTEVLQGGMVIVADLGMDQLITYRIGAGAGLEKVAVTQTAPGAGPRHLALHPNGRFVFVMNELNSTVTAHGFDAASGALTPIDSQPAVPAEARAGNHCSDIQISGDGRFVYGANRGHDSISIFAVDQASGQLSPRGFVPCGGATPRHLALTPSGRHLLVANQNADRVSVLARDSETGGLTDTGAFLQIGTPMCLKFAGV</sequence>
<gene>
    <name evidence="3" type="ORF">GCM10010873_20800</name>
</gene>
<dbReference type="EMBL" id="BSPP01000007">
    <property type="protein sequence ID" value="GLS87106.1"/>
    <property type="molecule type" value="Genomic_DNA"/>
</dbReference>
<proteinExistence type="inferred from homology"/>
<dbReference type="InterPro" id="IPR011048">
    <property type="entry name" value="Haem_d1_sf"/>
</dbReference>
<evidence type="ECO:0000313" key="4">
    <source>
        <dbReference type="Proteomes" id="UP001157355"/>
    </source>
</evidence>
<protein>
    <submittedName>
        <fullName evidence="3">6-phosphogluconolactonase</fullName>
    </submittedName>
</protein>
<comment type="caution">
    <text evidence="3">The sequence shown here is derived from an EMBL/GenBank/DDBJ whole genome shotgun (WGS) entry which is preliminary data.</text>
</comment>
<keyword evidence="2" id="KW-0119">Carbohydrate metabolism</keyword>
<dbReference type="SUPFAM" id="SSF51004">
    <property type="entry name" value="C-terminal (heme d1) domain of cytochrome cd1-nitrite reductase"/>
    <property type="match status" value="1"/>
</dbReference>
<evidence type="ECO:0000313" key="3">
    <source>
        <dbReference type="EMBL" id="GLS87106.1"/>
    </source>
</evidence>
<reference evidence="3 4" key="1">
    <citation type="journal article" date="2014" name="Int. J. Syst. Evol. Microbiol.">
        <title>Complete genome sequence of Corynebacterium casei LMG S-19264T (=DSM 44701T), isolated from a smear-ripened cheese.</title>
        <authorList>
            <consortium name="US DOE Joint Genome Institute (JGI-PGF)"/>
            <person name="Walter F."/>
            <person name="Albersmeier A."/>
            <person name="Kalinowski J."/>
            <person name="Ruckert C."/>
        </authorList>
    </citation>
    <scope>NUCLEOTIDE SEQUENCE [LARGE SCALE GENOMIC DNA]</scope>
    <source>
        <strain evidence="3 4">NBRC 111766</strain>
    </source>
</reference>
<organism evidence="3 4">
    <name type="scientific">Cypionkella aquatica</name>
    <dbReference type="NCBI Taxonomy" id="1756042"/>
    <lineage>
        <taxon>Bacteria</taxon>
        <taxon>Pseudomonadati</taxon>
        <taxon>Pseudomonadota</taxon>
        <taxon>Alphaproteobacteria</taxon>
        <taxon>Rhodobacterales</taxon>
        <taxon>Paracoccaceae</taxon>
        <taxon>Cypionkella</taxon>
    </lineage>
</organism>